<organism evidence="1 2">
    <name type="scientific">Stigmatella aurantiaca (strain DW4/3-1)</name>
    <dbReference type="NCBI Taxonomy" id="378806"/>
    <lineage>
        <taxon>Bacteria</taxon>
        <taxon>Pseudomonadati</taxon>
        <taxon>Myxococcota</taxon>
        <taxon>Myxococcia</taxon>
        <taxon>Myxococcales</taxon>
        <taxon>Cystobacterineae</taxon>
        <taxon>Archangiaceae</taxon>
        <taxon>Stigmatella</taxon>
    </lineage>
</organism>
<accession>Q08VE0</accession>
<comment type="caution">
    <text evidence="1">The sequence shown here is derived from an EMBL/GenBank/DDBJ whole genome shotgun (WGS) entry which is preliminary data.</text>
</comment>
<gene>
    <name evidence="1" type="ORF">STIAU_4404</name>
</gene>
<evidence type="ECO:0000313" key="1">
    <source>
        <dbReference type="EMBL" id="EAU64457.1"/>
    </source>
</evidence>
<dbReference type="AlphaFoldDB" id="Q08VE0"/>
<sequence length="55" mass="5471">MGKARRVGVGRTGQAGVARDDVRVQVAVAIAALDRAAGVRGALQAVVDDAARGGD</sequence>
<dbReference type="Proteomes" id="UP000032702">
    <property type="component" value="Unassembled WGS sequence"/>
</dbReference>
<evidence type="ECO:0000313" key="2">
    <source>
        <dbReference type="Proteomes" id="UP000032702"/>
    </source>
</evidence>
<reference evidence="1 2" key="1">
    <citation type="submission" date="2006-04" db="EMBL/GenBank/DDBJ databases">
        <authorList>
            <person name="Nierman W.C."/>
        </authorList>
    </citation>
    <scope>NUCLEOTIDE SEQUENCE [LARGE SCALE GENOMIC DNA]</scope>
    <source>
        <strain evidence="1 2">DW4/3-1</strain>
    </source>
</reference>
<feature type="non-terminal residue" evidence="1">
    <location>
        <position position="55"/>
    </location>
</feature>
<protein>
    <submittedName>
        <fullName evidence="1">Uncharacterized protein</fullName>
    </submittedName>
</protein>
<name>Q08VE0_STIAD</name>
<proteinExistence type="predicted"/>
<dbReference type="EMBL" id="AAMD01000116">
    <property type="protein sequence ID" value="EAU64457.1"/>
    <property type="molecule type" value="Genomic_DNA"/>
</dbReference>